<protein>
    <submittedName>
        <fullName evidence="1">Uncharacterized protein</fullName>
    </submittedName>
</protein>
<dbReference type="Proteomes" id="UP000186030">
    <property type="component" value="Unassembled WGS sequence"/>
</dbReference>
<dbReference type="AlphaFoldDB" id="A0A1Q5SSU5"/>
<reference evidence="1 2" key="1">
    <citation type="submission" date="2016-11" db="EMBL/GenBank/DDBJ databases">
        <authorList>
            <person name="Kadnikov V."/>
            <person name="Nazina T."/>
        </authorList>
    </citation>
    <scope>NUCLEOTIDE SEQUENCE [LARGE SCALE GENOMIC DNA]</scope>
    <source>
        <strain evidence="1 2">1017</strain>
    </source>
</reference>
<sequence length="80" mass="9197">MEDVKVRFSVNSSLGKFSFDDIHDLHSHPVAQMIQEKMVAWEQKFKGSAIHHLLHKEIGQEQAKQIQVAFQQKESQPIDG</sequence>
<gene>
    <name evidence="1" type="ORF">BRO54_2915</name>
</gene>
<comment type="caution">
    <text evidence="1">The sequence shown here is derived from an EMBL/GenBank/DDBJ whole genome shotgun (WGS) entry which is preliminary data.</text>
</comment>
<dbReference type="EMBL" id="MQMG01000042">
    <property type="protein sequence ID" value="OKO91058.1"/>
    <property type="molecule type" value="Genomic_DNA"/>
</dbReference>
<accession>A0A1Q5SSU5</accession>
<reference evidence="2" key="2">
    <citation type="submission" date="2017-01" db="EMBL/GenBank/DDBJ databases">
        <title>Genome sequencing and annotation of Geobacillus sp. 1017, a Hydrocarbon-Oxidizing Thermophilic Bacterium Isolated from a Heavy Oil Reservoir (China).</title>
        <authorList>
            <person name="Kadnikov V.V."/>
            <person name="Mardanov A.V."/>
            <person name="Poltaraus A.B."/>
            <person name="Sokolova D.S."/>
            <person name="Semenova E.M."/>
            <person name="Ravin N.V."/>
            <person name="Tourova T.P."/>
            <person name="Nazina T.N."/>
        </authorList>
    </citation>
    <scope>NUCLEOTIDE SEQUENCE [LARGE SCALE GENOMIC DNA]</scope>
    <source>
        <strain evidence="2">1017</strain>
    </source>
</reference>
<evidence type="ECO:0000313" key="2">
    <source>
        <dbReference type="Proteomes" id="UP000186030"/>
    </source>
</evidence>
<dbReference type="RefSeq" id="WP_011230100.1">
    <property type="nucleotide sequence ID" value="NZ_MQMG01000042.1"/>
</dbReference>
<evidence type="ECO:0000313" key="1">
    <source>
        <dbReference type="EMBL" id="OKO91058.1"/>
    </source>
</evidence>
<name>A0A1Q5SSU5_9BACL</name>
<proteinExistence type="predicted"/>
<organism evidence="1 2">
    <name type="scientific">Geobacillus proteiniphilus</name>
    <dbReference type="NCBI Taxonomy" id="860353"/>
    <lineage>
        <taxon>Bacteria</taxon>
        <taxon>Bacillati</taxon>
        <taxon>Bacillota</taxon>
        <taxon>Bacilli</taxon>
        <taxon>Bacillales</taxon>
        <taxon>Anoxybacillaceae</taxon>
        <taxon>Geobacillus</taxon>
    </lineage>
</organism>